<sequence length="109" mass="12276">MSEEATIDTQELGEKIVKILKTIYDPEIPVDIYELGLIYDVLVNEENEVKILMTLTSPNCPVAETLPVEVEEKVKSLNAIKDAEVEITFDPPWTQDLMSEEAKLELGLL</sequence>
<protein>
    <submittedName>
        <fullName evidence="2">DUF59 domain-containing protein</fullName>
    </submittedName>
</protein>
<dbReference type="PANTHER" id="PTHR42831:SF1">
    <property type="entry name" value="FE-S PROTEIN MATURATION AUXILIARY FACTOR YITW"/>
    <property type="match status" value="1"/>
</dbReference>
<feature type="domain" description="MIP18 family-like" evidence="1">
    <location>
        <begin position="14"/>
        <end position="87"/>
    </location>
</feature>
<proteinExistence type="predicted"/>
<dbReference type="RefSeq" id="WP_138854089.1">
    <property type="nucleotide sequence ID" value="NZ_CP040710.1"/>
</dbReference>
<dbReference type="OrthoDB" id="9805360at2"/>
<dbReference type="InterPro" id="IPR034904">
    <property type="entry name" value="FSCA_dom_sf"/>
</dbReference>
<dbReference type="SUPFAM" id="SSF117916">
    <property type="entry name" value="Fe-S cluster assembly (FSCA) domain-like"/>
    <property type="match status" value="1"/>
</dbReference>
<keyword evidence="3" id="KW-1185">Reference proteome</keyword>
<dbReference type="KEGG" id="asag:FGM00_17120"/>
<evidence type="ECO:0000313" key="3">
    <source>
        <dbReference type="Proteomes" id="UP000310017"/>
    </source>
</evidence>
<gene>
    <name evidence="2" type="ORF">FGM00_17120</name>
</gene>
<organism evidence="2 3">
    <name type="scientific">Aggregatimonas sangjinii</name>
    <dbReference type="NCBI Taxonomy" id="2583587"/>
    <lineage>
        <taxon>Bacteria</taxon>
        <taxon>Pseudomonadati</taxon>
        <taxon>Bacteroidota</taxon>
        <taxon>Flavobacteriia</taxon>
        <taxon>Flavobacteriales</taxon>
        <taxon>Flavobacteriaceae</taxon>
        <taxon>Aggregatimonas</taxon>
    </lineage>
</organism>
<dbReference type="Gene3D" id="3.30.300.130">
    <property type="entry name" value="Fe-S cluster assembly (FSCA)"/>
    <property type="match status" value="1"/>
</dbReference>
<dbReference type="InterPro" id="IPR002744">
    <property type="entry name" value="MIP18-like"/>
</dbReference>
<accession>A0A5B7SUA8</accession>
<dbReference type="PANTHER" id="PTHR42831">
    <property type="entry name" value="FE-S PROTEIN MATURATION AUXILIARY FACTOR YITW"/>
    <property type="match status" value="1"/>
</dbReference>
<dbReference type="Pfam" id="PF01883">
    <property type="entry name" value="FeS_assembly_P"/>
    <property type="match status" value="1"/>
</dbReference>
<dbReference type="EMBL" id="CP040710">
    <property type="protein sequence ID" value="QCX01752.1"/>
    <property type="molecule type" value="Genomic_DNA"/>
</dbReference>
<evidence type="ECO:0000313" key="2">
    <source>
        <dbReference type="EMBL" id="QCX01752.1"/>
    </source>
</evidence>
<dbReference type="InterPro" id="IPR052339">
    <property type="entry name" value="Fe-S_Maturation_MIP18"/>
</dbReference>
<dbReference type="AlphaFoldDB" id="A0A5B7SUA8"/>
<reference evidence="2 3" key="1">
    <citation type="submission" date="2019-05" db="EMBL/GenBank/DDBJ databases">
        <title>Genome sequencing of F202Z8.</title>
        <authorList>
            <person name="Kwon Y.M."/>
        </authorList>
    </citation>
    <scope>NUCLEOTIDE SEQUENCE [LARGE SCALE GENOMIC DNA]</scope>
    <source>
        <strain evidence="2 3">F202Z8</strain>
    </source>
</reference>
<dbReference type="Proteomes" id="UP000310017">
    <property type="component" value="Chromosome"/>
</dbReference>
<evidence type="ECO:0000259" key="1">
    <source>
        <dbReference type="Pfam" id="PF01883"/>
    </source>
</evidence>
<name>A0A5B7SUA8_9FLAO</name>